<protein>
    <submittedName>
        <fullName evidence="1">Flavodoxin</fullName>
    </submittedName>
</protein>
<dbReference type="Gene3D" id="3.40.50.360">
    <property type="match status" value="1"/>
</dbReference>
<dbReference type="Proteomes" id="UP000321933">
    <property type="component" value="Unassembled WGS sequence"/>
</dbReference>
<proteinExistence type="predicted"/>
<dbReference type="OrthoDB" id="5736081at2"/>
<dbReference type="SUPFAM" id="SSF52218">
    <property type="entry name" value="Flavoproteins"/>
    <property type="match status" value="1"/>
</dbReference>
<dbReference type="InterPro" id="IPR029039">
    <property type="entry name" value="Flavoprotein-like_sf"/>
</dbReference>
<sequence length="154" mass="16278">MKTLLIVYHSQSGASAELARALWQGAGAEAAEAEVTLTLRRACDSGSADLLQADALVLIGAENSGALAGGLKDYLDRVFYPMIAAGRVMPCALVFSAGNDGRNARRQAQRILSGIPFSEATEALICRGEVTERHRQQCRELGQALVAGLAMGIF</sequence>
<keyword evidence="2" id="KW-1185">Reference proteome</keyword>
<accession>A0A5C8ZRR5</accession>
<gene>
    <name evidence="1" type="ORF">FVW59_12530</name>
</gene>
<organism evidence="1 2">
    <name type="scientific">Parahaliea aestuarii</name>
    <dbReference type="NCBI Taxonomy" id="1852021"/>
    <lineage>
        <taxon>Bacteria</taxon>
        <taxon>Pseudomonadati</taxon>
        <taxon>Pseudomonadota</taxon>
        <taxon>Gammaproteobacteria</taxon>
        <taxon>Cellvibrionales</taxon>
        <taxon>Halieaceae</taxon>
        <taxon>Parahaliea</taxon>
    </lineage>
</organism>
<dbReference type="AlphaFoldDB" id="A0A5C8ZRR5"/>
<evidence type="ECO:0000313" key="2">
    <source>
        <dbReference type="Proteomes" id="UP000321933"/>
    </source>
</evidence>
<dbReference type="EMBL" id="VRYZ01000005">
    <property type="protein sequence ID" value="TXS91203.1"/>
    <property type="molecule type" value="Genomic_DNA"/>
</dbReference>
<name>A0A5C8ZRR5_9GAMM</name>
<reference evidence="1 2" key="1">
    <citation type="submission" date="2019-08" db="EMBL/GenBank/DDBJ databases">
        <title>Parahaliea maris sp. nov., isolated from the surface seawater.</title>
        <authorList>
            <person name="Liu Y."/>
        </authorList>
    </citation>
    <scope>NUCLEOTIDE SEQUENCE [LARGE SCALE GENOMIC DNA]</scope>
    <source>
        <strain evidence="1 2">S2-26</strain>
    </source>
</reference>
<comment type="caution">
    <text evidence="1">The sequence shown here is derived from an EMBL/GenBank/DDBJ whole genome shotgun (WGS) entry which is preliminary data.</text>
</comment>
<evidence type="ECO:0000313" key="1">
    <source>
        <dbReference type="EMBL" id="TXS91203.1"/>
    </source>
</evidence>